<evidence type="ECO:0000256" key="2">
    <source>
        <dbReference type="ARBA" id="ARBA00022490"/>
    </source>
</evidence>
<name>A0A0G4HBX1_9ALVE</name>
<feature type="compositionally biased region" description="Pro residues" evidence="4">
    <location>
        <begin position="546"/>
        <end position="559"/>
    </location>
</feature>
<feature type="region of interest" description="Disordered" evidence="4">
    <location>
        <begin position="1455"/>
        <end position="1510"/>
    </location>
</feature>
<evidence type="ECO:0000256" key="1">
    <source>
        <dbReference type="ARBA" id="ARBA00004245"/>
    </source>
</evidence>
<feature type="region of interest" description="Disordered" evidence="4">
    <location>
        <begin position="530"/>
        <end position="577"/>
    </location>
</feature>
<dbReference type="Gene3D" id="3.80.10.10">
    <property type="entry name" value="Ribonuclease Inhibitor"/>
    <property type="match status" value="2"/>
</dbReference>
<feature type="compositionally biased region" description="Basic and acidic residues" evidence="4">
    <location>
        <begin position="1455"/>
        <end position="1470"/>
    </location>
</feature>
<evidence type="ECO:0000256" key="4">
    <source>
        <dbReference type="SAM" id="MobiDB-lite"/>
    </source>
</evidence>
<sequence length="1823" mass="199997">MAFSHVPAWSFDRLVHAVPEERAGLFSELIEAVDKRETVVSEVASSFGALLKQYGVETQQHGSWTQRIALPDSDCDISCPDDRNLAATRRALEAPENVEFVVDENISDWRLLVRHKETGVQLDVTQKASFSTEPFWKAQHVWKAVNWAEDDNVRLAVMILKLWVRKHSDTFQPKSGYPNAYTFMLILLFLCSHREKPVSHLITCFRTETETDKETAGEVKMWTLPESRPSTPLFSEDPLLLFQEFLDFLQTDLKGVPVTFDRETKIEIPKALEPHEQTAAMKTWIVKEPFTGTTKCQPRGWLERIRRDTVSRAQTDFSTIRRCLRRHSESEKLGALPDGEKLLSKLISLARDSTQSREKIEVINFDFLEWDTLSSDDERILFLTELQAAAPTSAIRFRVEDMESLVPMNLQRVKVEPWGLGWEFSCLFEGVMVHYVYASWLKREHVGELLELGVALLEQHTSDSEGEGEDDILKERDAVLDQILSHSDVSSLRKEVTERGSVFERAASIWSGEGFEGFWICSTPLRAKKGGGEGADGTSQAAVSPCLPPADRPSYPSPAPLEASSKNSPGSQQDSGGIDALKKGVILSSGGGASKGDTLVGSIPFSVVHLFVLFSYKEKTRPPFLWAFIPLVVSTSVRSSSASPRGEGGKTVGVVMSTSGLSGASALAADSSLQRHAGSDGEREARDCLRETVRRLRSPASVVKEALRNSVQTLSLKGIPIGSEGMRVLCEGIREGGASSLRTLSLEETGLNAGYLELLCCAIKVKPLQLETLNLSGNRFDAFEMRLLCPVLCVAFLPHLRELLMRHCRFQQPHMESLVGVLKKGDLPNLRTLDLEGSLGWGEVSVGFGREQRQERGASLALLGEALCIDAVPSLRNVNVLSDEGTDSAEEIEAFLGVLASADAPPLEHVKLHLRCVSDACVRALATGKYPAVRTLVLSLEEERQLHDFLRELRDNGEGAQFEVLELNVREKQQPECENESGEVEFHRQVDLALKLLSGAIEKGRLWGLRKLRVGGCVGALEKGMNALFSVLGLDGLPHLRELKTPDAFSLPHKSVRHLAAGVRNGNLGGLEVLDLSVSRDTSEKVRGLESDGVGMEALMKAVGESDEGLPHLESLNVSGTAAGGGAGSLGAALASGMLESLSEIDLSNCDLTDAALRGLAEAVKVGAFCRVTDLSLRGNLNVQPEVWGEFMGAITESAGGLPDLKRLDLDDTTAPRAGGAITAAVLSGKMPSLEFLGVLSFLLFVLRSCAEREDSGHLGQSLLSILPRLLDMAESSHISKGKIEQITFNLVEWRDLKTDPDRILFLTRLQAEAPPAAIRFRDKDLEVEGASIEEDRDVPATAKRLSRLLDALQLSPFPCYYVYASWLKREHMMDLLERAVELLEQHSERNGSEEEVEGILASSLLDHLLSHRGVGTLRKQVQVQAREFHAAAAIWAQKGFEKLWTCSAPPVVLKKGEGENGEKEKENGKEGSGGGTVKPDYSSTASSPVPSRGVSAREPPKSLAEGSGGGAFEKLSENVLSKLLEVAQASHLSQAKIEQITFNLVEWRDLQTDDDRILFLTRLQAEAPPAAIRFRVCDLESMEVQMQYTEDRELPLVAKRLASLLDKMQLSPFPCKMRKWVPPKKQPAQAQSVLINLQRVKVEPWGLGWEFACLFEEVMVHYVYVSWLTRERILELLDSALELLRPRTGRNATDTEDASLKDALLEQVLIHGDVSSLRKEVTERGGVFERAASIWAGEGFEGFWICSTPLRAKKGGGEGADGTSQAAVSFSLPPAKPSPSPAAAEAQTPVEEKNASKEETQPEGQPPSSPRTIDKGEGSDAG</sequence>
<dbReference type="GO" id="GO:0005856">
    <property type="term" value="C:cytoskeleton"/>
    <property type="evidence" value="ECO:0007669"/>
    <property type="project" value="UniProtKB-SubCell"/>
</dbReference>
<dbReference type="PANTHER" id="PTHR24107:SF2">
    <property type="entry name" value="NLR FAMILY CARD DOMAIN CONTAINING 3"/>
    <property type="match status" value="1"/>
</dbReference>
<dbReference type="VEuPathDB" id="CryptoDB:Cvel_26090"/>
<accession>A0A0G4HBX1</accession>
<gene>
    <name evidence="5" type="ORF">Cvel_26090</name>
</gene>
<dbReference type="PANTHER" id="PTHR24107">
    <property type="entry name" value="YNEIN REGULATORY COMPLEX SUBUNIT 5"/>
    <property type="match status" value="1"/>
</dbReference>
<dbReference type="SMART" id="SM00368">
    <property type="entry name" value="LRR_RI"/>
    <property type="match status" value="6"/>
</dbReference>
<dbReference type="SUPFAM" id="SSF52047">
    <property type="entry name" value="RNI-like"/>
    <property type="match status" value="2"/>
</dbReference>
<keyword evidence="2" id="KW-0963">Cytoplasm</keyword>
<proteinExistence type="predicted"/>
<dbReference type="EMBL" id="CDMZ01002255">
    <property type="protein sequence ID" value="CEM41537.1"/>
    <property type="molecule type" value="Genomic_DNA"/>
</dbReference>
<evidence type="ECO:0000256" key="3">
    <source>
        <dbReference type="ARBA" id="ARBA00023212"/>
    </source>
</evidence>
<dbReference type="InterPro" id="IPR032675">
    <property type="entry name" value="LRR_dom_sf"/>
</dbReference>
<comment type="subcellular location">
    <subcellularLocation>
        <location evidence="1">Cytoplasm</location>
        <location evidence="1">Cytoskeleton</location>
    </subcellularLocation>
</comment>
<keyword evidence="3" id="KW-0206">Cytoskeleton</keyword>
<feature type="region of interest" description="Disordered" evidence="4">
    <location>
        <begin position="1755"/>
        <end position="1823"/>
    </location>
</feature>
<dbReference type="InterPro" id="IPR052410">
    <property type="entry name" value="DRC5"/>
</dbReference>
<reference evidence="5" key="1">
    <citation type="submission" date="2014-11" db="EMBL/GenBank/DDBJ databases">
        <authorList>
            <person name="Otto D Thomas"/>
            <person name="Naeem Raeece"/>
        </authorList>
    </citation>
    <scope>NUCLEOTIDE SEQUENCE</scope>
</reference>
<evidence type="ECO:0000313" key="5">
    <source>
        <dbReference type="EMBL" id="CEM41537.1"/>
    </source>
</evidence>
<feature type="compositionally biased region" description="Basic and acidic residues" evidence="4">
    <location>
        <begin position="1791"/>
        <end position="1801"/>
    </location>
</feature>
<feature type="compositionally biased region" description="Polar residues" evidence="4">
    <location>
        <begin position="564"/>
        <end position="575"/>
    </location>
</feature>
<protein>
    <submittedName>
        <fullName evidence="5">Uncharacterized protein</fullName>
    </submittedName>
</protein>
<feature type="compositionally biased region" description="Basic and acidic residues" evidence="4">
    <location>
        <begin position="1813"/>
        <end position="1823"/>
    </location>
</feature>
<organism evidence="5">
    <name type="scientific">Chromera velia CCMP2878</name>
    <dbReference type="NCBI Taxonomy" id="1169474"/>
    <lineage>
        <taxon>Eukaryota</taxon>
        <taxon>Sar</taxon>
        <taxon>Alveolata</taxon>
        <taxon>Colpodellida</taxon>
        <taxon>Chromeraceae</taxon>
        <taxon>Chromera</taxon>
    </lineage>
</organism>